<evidence type="ECO:0000313" key="1">
    <source>
        <dbReference type="EMBL" id="KAI0067414.1"/>
    </source>
</evidence>
<reference evidence="1" key="1">
    <citation type="submission" date="2021-03" db="EMBL/GenBank/DDBJ databases">
        <authorList>
            <consortium name="DOE Joint Genome Institute"/>
            <person name="Ahrendt S."/>
            <person name="Looney B.P."/>
            <person name="Miyauchi S."/>
            <person name="Morin E."/>
            <person name="Drula E."/>
            <person name="Courty P.E."/>
            <person name="Chicoki N."/>
            <person name="Fauchery L."/>
            <person name="Kohler A."/>
            <person name="Kuo A."/>
            <person name="Labutti K."/>
            <person name="Pangilinan J."/>
            <person name="Lipzen A."/>
            <person name="Riley R."/>
            <person name="Andreopoulos W."/>
            <person name="He G."/>
            <person name="Johnson J."/>
            <person name="Barry K.W."/>
            <person name="Grigoriev I.V."/>
            <person name="Nagy L."/>
            <person name="Hibbett D."/>
            <person name="Henrissat B."/>
            <person name="Matheny P.B."/>
            <person name="Labbe J."/>
            <person name="Martin F."/>
        </authorList>
    </citation>
    <scope>NUCLEOTIDE SEQUENCE</scope>
    <source>
        <strain evidence="1">HHB10654</strain>
    </source>
</reference>
<dbReference type="Proteomes" id="UP000814140">
    <property type="component" value="Unassembled WGS sequence"/>
</dbReference>
<sequence>MASTNADIGSERYRILDRASANPDQQYWEAFYSGSSSRRRYYSSEGPLAEEESSQSLEHPKLGQPSSPPTPSLSPPIRPLSPPQRHKAHPRARAAYTAPPSSSPLRDAGWRSIAPPTPGSPSPSYLDLSLTPSETLSEQTRKLLVLDLNGSLLLRSARPPRPPRNAPISAPLPRKVYRRPYLTALCAYLFSQETRKWLDVMVWSSAQPHNVDDMVQHSFGEDRSYLLAVWARDTLGLAEDHYHRKIQTVKDLSKPWKAMPSLMIPASPASLHPSIASSSSPSPPGSPPPLSTTLRADDRPHSASTTLLLDDSPLKAVLQPYNHLCIPEYTQAMRNNDIAELDRAKSLQAALERAHESPNTAGDTTESAIPAEELAEDATATRKRKRKEQKLRKAEARRAQAQAERDTSSSTESPEPQLDQTLLAVIGILHTVRRQSNVAGWIRSGGTWGPQADAKLGAGNDEVAEEKRQRMWFEDPLTVAFWAAEGRSAMAEQGLPLEHGIER</sequence>
<evidence type="ECO:0000313" key="2">
    <source>
        <dbReference type="Proteomes" id="UP000814140"/>
    </source>
</evidence>
<comment type="caution">
    <text evidence="1">The sequence shown here is derived from an EMBL/GenBank/DDBJ whole genome shotgun (WGS) entry which is preliminary data.</text>
</comment>
<dbReference type="EMBL" id="MU277190">
    <property type="protein sequence ID" value="KAI0067414.1"/>
    <property type="molecule type" value="Genomic_DNA"/>
</dbReference>
<proteinExistence type="predicted"/>
<accession>A0ACB8TG34</accession>
<gene>
    <name evidence="1" type="ORF">BV25DRAFT_1099128</name>
</gene>
<keyword evidence="2" id="KW-1185">Reference proteome</keyword>
<reference evidence="1" key="2">
    <citation type="journal article" date="2022" name="New Phytol.">
        <title>Evolutionary transition to the ectomycorrhizal habit in the genomes of a hyperdiverse lineage of mushroom-forming fungi.</title>
        <authorList>
            <person name="Looney B."/>
            <person name="Miyauchi S."/>
            <person name="Morin E."/>
            <person name="Drula E."/>
            <person name="Courty P.E."/>
            <person name="Kohler A."/>
            <person name="Kuo A."/>
            <person name="LaButti K."/>
            <person name="Pangilinan J."/>
            <person name="Lipzen A."/>
            <person name="Riley R."/>
            <person name="Andreopoulos W."/>
            <person name="He G."/>
            <person name="Johnson J."/>
            <person name="Nolan M."/>
            <person name="Tritt A."/>
            <person name="Barry K.W."/>
            <person name="Grigoriev I.V."/>
            <person name="Nagy L.G."/>
            <person name="Hibbett D."/>
            <person name="Henrissat B."/>
            <person name="Matheny P.B."/>
            <person name="Labbe J."/>
            <person name="Martin F.M."/>
        </authorList>
    </citation>
    <scope>NUCLEOTIDE SEQUENCE</scope>
    <source>
        <strain evidence="1">HHB10654</strain>
    </source>
</reference>
<organism evidence="1 2">
    <name type="scientific">Artomyces pyxidatus</name>
    <dbReference type="NCBI Taxonomy" id="48021"/>
    <lineage>
        <taxon>Eukaryota</taxon>
        <taxon>Fungi</taxon>
        <taxon>Dikarya</taxon>
        <taxon>Basidiomycota</taxon>
        <taxon>Agaricomycotina</taxon>
        <taxon>Agaricomycetes</taxon>
        <taxon>Russulales</taxon>
        <taxon>Auriscalpiaceae</taxon>
        <taxon>Artomyces</taxon>
    </lineage>
</organism>
<protein>
    <submittedName>
        <fullName evidence="1">Uncharacterized protein</fullName>
    </submittedName>
</protein>
<name>A0ACB8TG34_9AGAM</name>